<dbReference type="InterPro" id="IPR050766">
    <property type="entry name" value="Bact_Lucif_Oxidored"/>
</dbReference>
<feature type="domain" description="Luciferase-like" evidence="1">
    <location>
        <begin position="19"/>
        <end position="122"/>
    </location>
</feature>
<proteinExistence type="predicted"/>
<dbReference type="PANTHER" id="PTHR30137:SF18">
    <property type="entry name" value="CONSERVED PROTEIN"/>
    <property type="match status" value="1"/>
</dbReference>
<keyword evidence="3" id="KW-1185">Reference proteome</keyword>
<dbReference type="PANTHER" id="PTHR30137">
    <property type="entry name" value="LUCIFERASE-LIKE MONOOXYGENASE"/>
    <property type="match status" value="1"/>
</dbReference>
<dbReference type="InterPro" id="IPR019922">
    <property type="entry name" value="Lucif-like_OxRdatse_MSMEG_4141"/>
</dbReference>
<gene>
    <name evidence="2" type="ORF">MTY59_05890</name>
</gene>
<organism evidence="2 3">
    <name type="scientific">Mycobacterium senriense</name>
    <dbReference type="NCBI Taxonomy" id="2775496"/>
    <lineage>
        <taxon>Bacteria</taxon>
        <taxon>Bacillati</taxon>
        <taxon>Actinomycetota</taxon>
        <taxon>Actinomycetes</taxon>
        <taxon>Mycobacteriales</taxon>
        <taxon>Mycobacteriaceae</taxon>
        <taxon>Mycobacterium</taxon>
        <taxon>Mycobacterium avium complex (MAC)</taxon>
    </lineage>
</organism>
<name>A0ABM7SI75_9MYCO</name>
<evidence type="ECO:0000259" key="1">
    <source>
        <dbReference type="Pfam" id="PF00296"/>
    </source>
</evidence>
<evidence type="ECO:0000313" key="3">
    <source>
        <dbReference type="Proteomes" id="UP000826012"/>
    </source>
</evidence>
<evidence type="ECO:0000313" key="2">
    <source>
        <dbReference type="EMBL" id="BCZ20734.1"/>
    </source>
</evidence>
<reference evidence="2 3" key="2">
    <citation type="submission" date="2021-07" db="EMBL/GenBank/DDBJ databases">
        <authorList>
            <person name="Matsumoto Y."/>
            <person name="Motooka D."/>
            <person name="Nakamura S."/>
        </authorList>
    </citation>
    <scope>NUCLEOTIDE SEQUENCE [LARGE SCALE GENOMIC DNA]</scope>
    <source>
        <strain evidence="2 3">TY59</strain>
    </source>
</reference>
<dbReference type="NCBIfam" id="TIGR03620">
    <property type="entry name" value="F420_MSMEG_4141"/>
    <property type="match status" value="1"/>
</dbReference>
<dbReference type="Gene3D" id="3.20.20.30">
    <property type="entry name" value="Luciferase-like domain"/>
    <property type="match status" value="2"/>
</dbReference>
<accession>A0ABM7SI75</accession>
<dbReference type="Proteomes" id="UP000826012">
    <property type="component" value="Chromosome"/>
</dbReference>
<dbReference type="SUPFAM" id="SSF51679">
    <property type="entry name" value="Bacterial luciferase-like"/>
    <property type="match status" value="1"/>
</dbReference>
<dbReference type="InterPro" id="IPR011251">
    <property type="entry name" value="Luciferase-like_dom"/>
</dbReference>
<dbReference type="InterPro" id="IPR036661">
    <property type="entry name" value="Luciferase-like_sf"/>
</dbReference>
<dbReference type="EMBL" id="AP024828">
    <property type="protein sequence ID" value="BCZ20734.1"/>
    <property type="molecule type" value="Genomic_DNA"/>
</dbReference>
<reference evidence="2 3" key="1">
    <citation type="submission" date="2021-07" db="EMBL/GenBank/DDBJ databases">
        <title>Complete genome sequence of nontuberculous Mycobacterium sp. TY59.</title>
        <authorList>
            <person name="Fukushima K."/>
        </authorList>
    </citation>
    <scope>NUCLEOTIDE SEQUENCE [LARGE SCALE GENOMIC DNA]</scope>
    <source>
        <strain evidence="2 3">TY59</strain>
    </source>
</reference>
<protein>
    <submittedName>
        <fullName evidence="2">LLM class F420-dependent oxidoreductase</fullName>
    </submittedName>
</protein>
<sequence length="289" mass="30791">MVMTEPDTATPNLGRFGFFGLGATGEQAQEIERLGYGTIWVAGSPPAELSFVEPILEATTTLKVATGIVNIWTAAAQPVAESFHRINAAYPGRFVLGIGVGHPEVQGQYRKPYEALVSYLDELDEYGVPADQRVLAAQGPRVLKLSADRTAGAHPANATPRHTAWAREIIGPDALLAPVHNVVLNTDDEEARAVARAGLDHYFSLSNYVSSWKRLGFTDADVTRPGSDEFIDAVVAHGTSDQIAERLGEYLQAGADHVAILPLGIYDNALALPILAELAVSLGLSGPQA</sequence>
<dbReference type="Pfam" id="PF00296">
    <property type="entry name" value="Bac_luciferase"/>
    <property type="match status" value="1"/>
</dbReference>